<dbReference type="Gene3D" id="2.40.10.120">
    <property type="match status" value="1"/>
</dbReference>
<dbReference type="Pfam" id="PF03783">
    <property type="entry name" value="CsgG"/>
    <property type="match status" value="1"/>
</dbReference>
<dbReference type="PANTHER" id="PTHR22939:SF129">
    <property type="entry name" value="SERINE PROTEASE HTRA2, MITOCHONDRIAL"/>
    <property type="match status" value="1"/>
</dbReference>
<dbReference type="PRINTS" id="PR00834">
    <property type="entry name" value="PROTEASES2C"/>
</dbReference>
<organism evidence="2 3">
    <name type="scientific">Candidatus Sherwoodlollariibacterium unditelluris</name>
    <dbReference type="NCBI Taxonomy" id="1974757"/>
    <lineage>
        <taxon>Bacteria</taxon>
        <taxon>Pseudomonadati</taxon>
        <taxon>Candidatus Omnitrophota</taxon>
        <taxon>Candidatus Sherwoodlollariibacterium</taxon>
    </lineage>
</organism>
<name>A0A2G9YJ07_9BACT</name>
<protein>
    <submittedName>
        <fullName evidence="2">Uncharacterized protein</fullName>
    </submittedName>
</protein>
<dbReference type="InterPro" id="IPR005534">
    <property type="entry name" value="Curli_assmbl/transp-comp_CsgG"/>
</dbReference>
<evidence type="ECO:0000313" key="2">
    <source>
        <dbReference type="EMBL" id="PIP19230.1"/>
    </source>
</evidence>
<evidence type="ECO:0000313" key="3">
    <source>
        <dbReference type="Proteomes" id="UP000231292"/>
    </source>
</evidence>
<feature type="chain" id="PRO_5013809327" evidence="1">
    <location>
        <begin position="25"/>
        <end position="536"/>
    </location>
</feature>
<evidence type="ECO:0000256" key="1">
    <source>
        <dbReference type="SAM" id="SignalP"/>
    </source>
</evidence>
<sequence length="536" mass="57626">MIMKIFLFLLSFSFLALNSFDAFAQDQEKKIYTYEQTSSSKVIKKDLKITAAVFVSEGNLKFKDSLFNPPQEELLQTKTISVDRADIKIDNSQKQPERKTDSELVTGLLTDALRESGKFAIIERQDINAILREAEFSSSKWVNPKQAVKIGNIYGVKYIIIANLLKSEAGEKVAANNYVLALRLCEVETGNISATGQGDGLTVKDVVTNAVKDFSSKISSQPWTTRIIKMEEGFVYLGAGSDEGLKNKNVLEVYKVKNKIVDPATGKVLGMDKAKVGSLEIVEILSSDLSKAKVLESSEPITVDFIVQAGTTSKAGSDLMSRWKKIYGDTSSDKPKTEVSESSVPASNMSMSIEGLVQVASPAIVMITTVTNSGGALGSGFLISPDGTIVTNYHVIKGAEGLGVKFAQGKELITNVSVIKTDAVRDIALIKVNTPVNAAPLPLGDSEQIVVGERVVAIGNPQGLQNTVSDGLVSAVRDAGGVKQIQISVPISHGSSGGALINMRGQVIGITTSSYDQAQNLNFAIPINYVKEYLQQ</sequence>
<dbReference type="PANTHER" id="PTHR22939">
    <property type="entry name" value="SERINE PROTEASE FAMILY S1C HTRA-RELATED"/>
    <property type="match status" value="1"/>
</dbReference>
<comment type="caution">
    <text evidence="2">The sequence shown here is derived from an EMBL/GenBank/DDBJ whole genome shotgun (WGS) entry which is preliminary data.</text>
</comment>
<keyword evidence="1" id="KW-0732">Signal</keyword>
<feature type="signal peptide" evidence="1">
    <location>
        <begin position="1"/>
        <end position="24"/>
    </location>
</feature>
<dbReference type="GO" id="GO:0006508">
    <property type="term" value="P:proteolysis"/>
    <property type="evidence" value="ECO:0007669"/>
    <property type="project" value="InterPro"/>
</dbReference>
<dbReference type="Proteomes" id="UP000231292">
    <property type="component" value="Unassembled WGS sequence"/>
</dbReference>
<gene>
    <name evidence="2" type="ORF">COX41_03885</name>
</gene>
<dbReference type="GO" id="GO:0030288">
    <property type="term" value="C:outer membrane-bounded periplasmic space"/>
    <property type="evidence" value="ECO:0007669"/>
    <property type="project" value="InterPro"/>
</dbReference>
<accession>A0A2G9YJ07</accession>
<dbReference type="Gene3D" id="3.40.50.10610">
    <property type="entry name" value="ABC-type transport auxiliary lipoprotein component"/>
    <property type="match status" value="1"/>
</dbReference>
<dbReference type="GO" id="GO:0004252">
    <property type="term" value="F:serine-type endopeptidase activity"/>
    <property type="evidence" value="ECO:0007669"/>
    <property type="project" value="InterPro"/>
</dbReference>
<dbReference type="SUPFAM" id="SSF50494">
    <property type="entry name" value="Trypsin-like serine proteases"/>
    <property type="match status" value="1"/>
</dbReference>
<dbReference type="EMBL" id="PCRK01000096">
    <property type="protein sequence ID" value="PIP19230.1"/>
    <property type="molecule type" value="Genomic_DNA"/>
</dbReference>
<dbReference type="AlphaFoldDB" id="A0A2G9YJ07"/>
<proteinExistence type="predicted"/>
<reference evidence="2 3" key="1">
    <citation type="submission" date="2017-09" db="EMBL/GenBank/DDBJ databases">
        <title>Depth-based differentiation of microbial function through sediment-hosted aquifers and enrichment of novel symbionts in the deep terrestrial subsurface.</title>
        <authorList>
            <person name="Probst A.J."/>
            <person name="Ladd B."/>
            <person name="Jarett J.K."/>
            <person name="Geller-Mcgrath D.E."/>
            <person name="Sieber C.M."/>
            <person name="Emerson J.B."/>
            <person name="Anantharaman K."/>
            <person name="Thomas B.C."/>
            <person name="Malmstrom R."/>
            <person name="Stieglmeier M."/>
            <person name="Klingl A."/>
            <person name="Woyke T."/>
            <person name="Ryan C.M."/>
            <person name="Banfield J.F."/>
        </authorList>
    </citation>
    <scope>NUCLEOTIDE SEQUENCE [LARGE SCALE GENOMIC DNA]</scope>
    <source>
        <strain evidence="2">CG23_combo_of_CG06-09_8_20_14_all_41_10</strain>
    </source>
</reference>
<dbReference type="InterPro" id="IPR001940">
    <property type="entry name" value="Peptidase_S1C"/>
</dbReference>
<dbReference type="InterPro" id="IPR009003">
    <property type="entry name" value="Peptidase_S1_PA"/>
</dbReference>
<dbReference type="Pfam" id="PF13365">
    <property type="entry name" value="Trypsin_2"/>
    <property type="match status" value="1"/>
</dbReference>